<name>A0A1M2VZT9_TRAPU</name>
<evidence type="ECO:0000313" key="4">
    <source>
        <dbReference type="Proteomes" id="UP000184267"/>
    </source>
</evidence>
<dbReference type="AlphaFoldDB" id="A0A1M2VZT9"/>
<dbReference type="OrthoDB" id="2754894at2759"/>
<comment type="caution">
    <text evidence="3">The sequence shown here is derived from an EMBL/GenBank/DDBJ whole genome shotgun (WGS) entry which is preliminary data.</text>
</comment>
<keyword evidence="2" id="KW-1133">Transmembrane helix</keyword>
<evidence type="ECO:0000256" key="2">
    <source>
        <dbReference type="SAM" id="Phobius"/>
    </source>
</evidence>
<evidence type="ECO:0000313" key="3">
    <source>
        <dbReference type="EMBL" id="OJT13127.1"/>
    </source>
</evidence>
<dbReference type="Proteomes" id="UP000184267">
    <property type="component" value="Unassembled WGS sequence"/>
</dbReference>
<sequence length="192" mass="19994">MQNEPDATVSGFYGAISPTASNNGFSPGWWEGDELASDSQGVGVGVIVGASVGGSIGAIAIATALFFLIRASRRKRRAMANAADAPNVPPKGHSFDDVALTSAARLYVRIGGAVDIHEYLFGHAQNPDDPTTYPSFPTSTSEKATLQQAGGRAWIDYPAAIPSDSANCFGKPQDARPAVSEPVYPGQPEVTV</sequence>
<keyword evidence="2" id="KW-0812">Transmembrane</keyword>
<reference evidence="3 4" key="1">
    <citation type="submission" date="2016-10" db="EMBL/GenBank/DDBJ databases">
        <title>Genome sequence of the basidiomycete white-rot fungus Trametes pubescens.</title>
        <authorList>
            <person name="Makela M.R."/>
            <person name="Granchi Z."/>
            <person name="Peng M."/>
            <person name="De Vries R.P."/>
            <person name="Grigoriev I."/>
            <person name="Riley R."/>
            <person name="Hilden K."/>
        </authorList>
    </citation>
    <scope>NUCLEOTIDE SEQUENCE [LARGE SCALE GENOMIC DNA]</scope>
    <source>
        <strain evidence="3 4">FBCC735</strain>
    </source>
</reference>
<gene>
    <name evidence="3" type="ORF">TRAPUB_10331</name>
</gene>
<organism evidence="3 4">
    <name type="scientific">Trametes pubescens</name>
    <name type="common">White-rot fungus</name>
    <dbReference type="NCBI Taxonomy" id="154538"/>
    <lineage>
        <taxon>Eukaryota</taxon>
        <taxon>Fungi</taxon>
        <taxon>Dikarya</taxon>
        <taxon>Basidiomycota</taxon>
        <taxon>Agaricomycotina</taxon>
        <taxon>Agaricomycetes</taxon>
        <taxon>Polyporales</taxon>
        <taxon>Polyporaceae</taxon>
        <taxon>Trametes</taxon>
    </lineage>
</organism>
<protein>
    <submittedName>
        <fullName evidence="3">Uncharacterized protein</fullName>
    </submittedName>
</protein>
<accession>A0A1M2VZT9</accession>
<proteinExistence type="predicted"/>
<keyword evidence="4" id="KW-1185">Reference proteome</keyword>
<feature type="region of interest" description="Disordered" evidence="1">
    <location>
        <begin position="166"/>
        <end position="192"/>
    </location>
</feature>
<evidence type="ECO:0000256" key="1">
    <source>
        <dbReference type="SAM" id="MobiDB-lite"/>
    </source>
</evidence>
<feature type="transmembrane region" description="Helical" evidence="2">
    <location>
        <begin position="42"/>
        <end position="69"/>
    </location>
</feature>
<keyword evidence="2" id="KW-0472">Membrane</keyword>
<dbReference type="EMBL" id="MNAD01000425">
    <property type="protein sequence ID" value="OJT13127.1"/>
    <property type="molecule type" value="Genomic_DNA"/>
</dbReference>